<sequence length="69" mass="7544">MAVQKALDLIGEGPTVQDAVSEALDRAQLTLEGITSFRVQDVSGVIGDGQPTYRVEVRVWFTLMEKLHG</sequence>
<reference evidence="2" key="1">
    <citation type="submission" date="2016-09" db="EMBL/GenBank/DDBJ databases">
        <authorList>
            <person name="Greninger A.L."/>
            <person name="Jerome K.R."/>
            <person name="Mcnair B."/>
            <person name="Wallis C."/>
            <person name="Fang F."/>
        </authorList>
    </citation>
    <scope>NUCLEOTIDE SEQUENCE [LARGE SCALE GENOMIC DNA]</scope>
    <source>
        <strain evidence="2">M7</strain>
    </source>
</reference>
<organism evidence="1 2">
    <name type="scientific">Mycolicibacterium holsaticum</name>
    <dbReference type="NCBI Taxonomy" id="152142"/>
    <lineage>
        <taxon>Bacteria</taxon>
        <taxon>Bacillati</taxon>
        <taxon>Actinomycetota</taxon>
        <taxon>Actinomycetes</taxon>
        <taxon>Mycobacteriales</taxon>
        <taxon>Mycobacteriaceae</taxon>
        <taxon>Mycolicibacterium</taxon>
    </lineage>
</organism>
<name>A0A1E3RAM6_9MYCO</name>
<dbReference type="SUPFAM" id="SSF89807">
    <property type="entry name" value="Dodecin-like"/>
    <property type="match status" value="1"/>
</dbReference>
<keyword evidence="2" id="KW-1185">Reference proteome</keyword>
<dbReference type="InterPro" id="IPR036694">
    <property type="entry name" value="Dodecin-like_sf"/>
</dbReference>
<dbReference type="PANTHER" id="PTHR39324:SF1">
    <property type="entry name" value="CALCIUM DODECIN"/>
    <property type="match status" value="1"/>
</dbReference>
<dbReference type="Pfam" id="PF07311">
    <property type="entry name" value="Dodecin"/>
    <property type="match status" value="1"/>
</dbReference>
<comment type="caution">
    <text evidence="1">The sequence shown here is derived from an EMBL/GenBank/DDBJ whole genome shotgun (WGS) entry which is preliminary data.</text>
</comment>
<evidence type="ECO:0008006" key="3">
    <source>
        <dbReference type="Google" id="ProtNLM"/>
    </source>
</evidence>
<dbReference type="RefSeq" id="WP_069406759.1">
    <property type="nucleotide sequence ID" value="NZ_JBHRZJ010000008.1"/>
</dbReference>
<dbReference type="Gene3D" id="3.30.1660.10">
    <property type="entry name" value="Flavin-binding protein dodecin"/>
    <property type="match status" value="1"/>
</dbReference>
<gene>
    <name evidence="1" type="ORF">BHQ17_19275</name>
</gene>
<dbReference type="InterPro" id="IPR009923">
    <property type="entry name" value="Dodecin"/>
</dbReference>
<proteinExistence type="predicted"/>
<accession>A0A1E3RAM6</accession>
<evidence type="ECO:0000313" key="2">
    <source>
        <dbReference type="Proteomes" id="UP000094243"/>
    </source>
</evidence>
<dbReference type="PANTHER" id="PTHR39324">
    <property type="entry name" value="CALCIUM DODECIN"/>
    <property type="match status" value="1"/>
</dbReference>
<evidence type="ECO:0000313" key="1">
    <source>
        <dbReference type="EMBL" id="ODQ86970.1"/>
    </source>
</evidence>
<dbReference type="InterPro" id="IPR025543">
    <property type="entry name" value="Dodecin-like"/>
</dbReference>
<dbReference type="OrthoDB" id="5195037at2"/>
<dbReference type="Proteomes" id="UP000094243">
    <property type="component" value="Unassembled WGS sequence"/>
</dbReference>
<dbReference type="EMBL" id="MIGZ01000129">
    <property type="protein sequence ID" value="ODQ86970.1"/>
    <property type="molecule type" value="Genomic_DNA"/>
</dbReference>
<dbReference type="AlphaFoldDB" id="A0A1E3RAM6"/>
<protein>
    <recommendedName>
        <fullName evidence="3">Dodecin family protein</fullName>
    </recommendedName>
</protein>